<feature type="transmembrane region" description="Helical" evidence="1">
    <location>
        <begin position="107"/>
        <end position="130"/>
    </location>
</feature>
<dbReference type="InterPro" id="IPR009937">
    <property type="entry name" value="Phage_holin_3_6"/>
</dbReference>
<evidence type="ECO:0000313" key="3">
    <source>
        <dbReference type="Proteomes" id="UP000180043"/>
    </source>
</evidence>
<dbReference type="OrthoDB" id="3828498at2"/>
<dbReference type="GeneID" id="31677989"/>
<evidence type="ECO:0000313" key="2">
    <source>
        <dbReference type="EMBL" id="OHU54160.1"/>
    </source>
</evidence>
<dbReference type="RefSeq" id="WP_046252330.1">
    <property type="nucleotide sequence ID" value="NZ_CP010946.1"/>
</dbReference>
<organism evidence="2 3">
    <name type="scientific">Mycobacteroides chelonae</name>
    <name type="common">Mycobacterium chelonae</name>
    <dbReference type="NCBI Taxonomy" id="1774"/>
    <lineage>
        <taxon>Bacteria</taxon>
        <taxon>Bacillati</taxon>
        <taxon>Actinomycetota</taxon>
        <taxon>Actinomycetes</taxon>
        <taxon>Mycobacteriales</taxon>
        <taxon>Mycobacteriaceae</taxon>
        <taxon>Mycobacteroides</taxon>
    </lineage>
</organism>
<keyword evidence="1" id="KW-0472">Membrane</keyword>
<dbReference type="EMBL" id="MLIQ01000017">
    <property type="protein sequence ID" value="OHU54160.1"/>
    <property type="molecule type" value="Genomic_DNA"/>
</dbReference>
<feature type="transmembrane region" description="Helical" evidence="1">
    <location>
        <begin position="76"/>
        <end position="95"/>
    </location>
</feature>
<proteinExistence type="predicted"/>
<reference evidence="2 3" key="1">
    <citation type="submission" date="2016-10" db="EMBL/GenBank/DDBJ databases">
        <title>Evaluation of Human, Veterinary and Environmental Mycobacterium chelonae Isolates by Core Genome Phylogenomic Analysis, Targeted Gene Comparison, and Anti-microbial Susceptibility Patterns: A Tale of Mistaken Identities.</title>
        <authorList>
            <person name="Fogelson S.B."/>
            <person name="Camus A.C."/>
            <person name="Lorenz W."/>
            <person name="Vasireddy R."/>
            <person name="Vasireddy S."/>
            <person name="Smith T."/>
            <person name="Brown-Elliott B.A."/>
            <person name="Wallace R.J.Jr."/>
            <person name="Hasan N.A."/>
            <person name="Reischl U."/>
            <person name="Sanchez S."/>
        </authorList>
    </citation>
    <scope>NUCLEOTIDE SEQUENCE [LARGE SCALE GENOMIC DNA]</scope>
    <source>
        <strain evidence="2 3">15515</strain>
    </source>
</reference>
<dbReference type="Proteomes" id="UP000180043">
    <property type="component" value="Unassembled WGS sequence"/>
</dbReference>
<comment type="caution">
    <text evidence="2">The sequence shown here is derived from an EMBL/GenBank/DDBJ whole genome shotgun (WGS) entry which is preliminary data.</text>
</comment>
<protein>
    <recommendedName>
        <fullName evidence="4">Phage holin family protein</fullName>
    </recommendedName>
</protein>
<sequence>MSSPGSRNYRTDSNGVPITVAAIPLSDPNATGTGEPTIGNLVRDATTQVSALVRAEVELARAEVVRDVKKGVAGSIFFIAALVVLFYSTFFFFFFAAEILKIWLPAWAAYLIIFAAMVFVAILAVLIGFLQVRRIRGPRDTIASVKETRTVFTSRDDETPALTKSAKPTDPSGW</sequence>
<keyword evidence="1" id="KW-0812">Transmembrane</keyword>
<accession>A0A1S1LHH6</accession>
<keyword evidence="1" id="KW-1133">Transmembrane helix</keyword>
<dbReference type="AlphaFoldDB" id="A0A1S1LHH6"/>
<evidence type="ECO:0000256" key="1">
    <source>
        <dbReference type="SAM" id="Phobius"/>
    </source>
</evidence>
<evidence type="ECO:0008006" key="4">
    <source>
        <dbReference type="Google" id="ProtNLM"/>
    </source>
</evidence>
<dbReference type="Pfam" id="PF07332">
    <property type="entry name" value="Phage_holin_3_6"/>
    <property type="match status" value="1"/>
</dbReference>
<name>A0A1S1LHH6_MYCCH</name>
<gene>
    <name evidence="2" type="ORF">BKG82_17945</name>
</gene>